<dbReference type="FunCoup" id="A0A3P8V3G9">
    <property type="interactions" value="599"/>
</dbReference>
<accession>A0A3P8V3G9</accession>
<dbReference type="Proteomes" id="UP000265120">
    <property type="component" value="Chromosome 15"/>
</dbReference>
<sequence length="387" mass="41694">MALQISTLFSYVRALPGTAAPLLRVRANYHGASVKFSHSVGPQSPQQAVNPATGPVLGIIKKFTTTAALGSSSQGNRFSSPQQRGGWFWLGKITQAAVLGVSSVALIVSFHTGSLAAMARKVNLNSAEGDWKETKDGLMSMTVKERRQYYRTSGFVPLEDVPVWTPSTGGSEVSHYPRNEKLTQKISVYSGDITKLEIDAIVNAANNTLLGGGGVDGAIHRAAGPVLKKECASLHGCETGEAKITCGYGLPAKYVIHTVGPIAHGGVGEKESKALRACYYNSLRIAADNAARSVAFPCISTGVYGYPPEKAVHEALATVREFLDEHHDKMDRVIFCVFLPTDKELYLQNLPLYFPAGEFSLSLSLSLSLPLSYSHSYTQYINCPCLY</sequence>
<dbReference type="Pfam" id="PF01661">
    <property type="entry name" value="Macro"/>
    <property type="match status" value="1"/>
</dbReference>
<dbReference type="GO" id="GO:0005654">
    <property type="term" value="C:nucleoplasm"/>
    <property type="evidence" value="ECO:0007669"/>
    <property type="project" value="TreeGrafter"/>
</dbReference>
<dbReference type="NCBIfam" id="NF001664">
    <property type="entry name" value="PRK00431.1-6"/>
    <property type="match status" value="1"/>
</dbReference>
<dbReference type="SUPFAM" id="SSF52949">
    <property type="entry name" value="Macro domain-like"/>
    <property type="match status" value="1"/>
</dbReference>
<dbReference type="GO" id="GO:0140293">
    <property type="term" value="F:ADP-ribosylglutamate hydrolase activity"/>
    <property type="evidence" value="ECO:0007669"/>
    <property type="project" value="TreeGrafter"/>
</dbReference>
<dbReference type="GO" id="GO:0042278">
    <property type="term" value="P:purine nucleoside metabolic process"/>
    <property type="evidence" value="ECO:0007669"/>
    <property type="project" value="TreeGrafter"/>
</dbReference>
<organism evidence="2 3">
    <name type="scientific">Cynoglossus semilaevis</name>
    <name type="common">Tongue sole</name>
    <dbReference type="NCBI Taxonomy" id="244447"/>
    <lineage>
        <taxon>Eukaryota</taxon>
        <taxon>Metazoa</taxon>
        <taxon>Chordata</taxon>
        <taxon>Craniata</taxon>
        <taxon>Vertebrata</taxon>
        <taxon>Euteleostomi</taxon>
        <taxon>Actinopterygii</taxon>
        <taxon>Neopterygii</taxon>
        <taxon>Teleostei</taxon>
        <taxon>Neoteleostei</taxon>
        <taxon>Acanthomorphata</taxon>
        <taxon>Carangaria</taxon>
        <taxon>Pleuronectiformes</taxon>
        <taxon>Pleuronectoidei</taxon>
        <taxon>Cynoglossidae</taxon>
        <taxon>Cynoglossinae</taxon>
        <taxon>Cynoglossus</taxon>
    </lineage>
</organism>
<dbReference type="GeneTree" id="ENSGT00940000161450"/>
<dbReference type="GO" id="GO:0006974">
    <property type="term" value="P:DNA damage response"/>
    <property type="evidence" value="ECO:0007669"/>
    <property type="project" value="TreeGrafter"/>
</dbReference>
<feature type="domain" description="Macro" evidence="1">
    <location>
        <begin position="173"/>
        <end position="354"/>
    </location>
</feature>
<dbReference type="InterPro" id="IPR043472">
    <property type="entry name" value="Macro_dom-like"/>
</dbReference>
<proteinExistence type="predicted"/>
<reference evidence="2" key="2">
    <citation type="submission" date="2025-08" db="UniProtKB">
        <authorList>
            <consortium name="Ensembl"/>
        </authorList>
    </citation>
    <scope>IDENTIFICATION</scope>
</reference>
<dbReference type="InParanoid" id="A0A3P8V3G9"/>
<protein>
    <submittedName>
        <fullName evidence="2">Mono-ADP ribosylhydrolase 1</fullName>
    </submittedName>
</protein>
<dbReference type="STRING" id="244447.ENSCSEP00000009127"/>
<dbReference type="GO" id="GO:0140291">
    <property type="term" value="P:peptidyl-glutamate ADP-deribosylation"/>
    <property type="evidence" value="ECO:0007669"/>
    <property type="project" value="TreeGrafter"/>
</dbReference>
<dbReference type="Gene3D" id="3.40.220.10">
    <property type="entry name" value="Leucine Aminopeptidase, subunit E, domain 1"/>
    <property type="match status" value="1"/>
</dbReference>
<dbReference type="PROSITE" id="PS51154">
    <property type="entry name" value="MACRO"/>
    <property type="match status" value="1"/>
</dbReference>
<keyword evidence="3" id="KW-1185">Reference proteome</keyword>
<dbReference type="AlphaFoldDB" id="A0A3P8V3G9"/>
<dbReference type="Ensembl" id="ENSCSET00000009235.1">
    <property type="protein sequence ID" value="ENSCSEP00000009127.1"/>
    <property type="gene ID" value="ENSCSEG00000005853.1"/>
</dbReference>
<evidence type="ECO:0000313" key="3">
    <source>
        <dbReference type="Proteomes" id="UP000265120"/>
    </source>
</evidence>
<dbReference type="PANTHER" id="PTHR11106:SF93">
    <property type="entry name" value="ADP-RIBOSE GLYCOHYDROLASE MACROD1"/>
    <property type="match status" value="1"/>
</dbReference>
<dbReference type="OMA" id="GYPNENA"/>
<reference evidence="2" key="3">
    <citation type="submission" date="2025-09" db="UniProtKB">
        <authorList>
            <consortium name="Ensembl"/>
        </authorList>
    </citation>
    <scope>IDENTIFICATION</scope>
</reference>
<dbReference type="InterPro" id="IPR002589">
    <property type="entry name" value="Macro_dom"/>
</dbReference>
<reference evidence="2 3" key="1">
    <citation type="journal article" date="2014" name="Nat. Genet.">
        <title>Whole-genome sequence of a flatfish provides insights into ZW sex chromosome evolution and adaptation to a benthic lifestyle.</title>
        <authorList>
            <person name="Chen S."/>
            <person name="Zhang G."/>
            <person name="Shao C."/>
            <person name="Huang Q."/>
            <person name="Liu G."/>
            <person name="Zhang P."/>
            <person name="Song W."/>
            <person name="An N."/>
            <person name="Chalopin D."/>
            <person name="Volff J.N."/>
            <person name="Hong Y."/>
            <person name="Li Q."/>
            <person name="Sha Z."/>
            <person name="Zhou H."/>
            <person name="Xie M."/>
            <person name="Yu Q."/>
            <person name="Liu Y."/>
            <person name="Xiang H."/>
            <person name="Wang N."/>
            <person name="Wu K."/>
            <person name="Yang C."/>
            <person name="Zhou Q."/>
            <person name="Liao X."/>
            <person name="Yang L."/>
            <person name="Hu Q."/>
            <person name="Zhang J."/>
            <person name="Meng L."/>
            <person name="Jin L."/>
            <person name="Tian Y."/>
            <person name="Lian J."/>
            <person name="Yang J."/>
            <person name="Miao G."/>
            <person name="Liu S."/>
            <person name="Liang Z."/>
            <person name="Yan F."/>
            <person name="Li Y."/>
            <person name="Sun B."/>
            <person name="Zhang H."/>
            <person name="Zhang J."/>
            <person name="Zhu Y."/>
            <person name="Du M."/>
            <person name="Zhao Y."/>
            <person name="Schartl M."/>
            <person name="Tang Q."/>
            <person name="Wang J."/>
        </authorList>
    </citation>
    <scope>NUCLEOTIDE SEQUENCE</scope>
</reference>
<dbReference type="SMART" id="SM00506">
    <property type="entry name" value="A1pp"/>
    <property type="match status" value="1"/>
</dbReference>
<evidence type="ECO:0000259" key="1">
    <source>
        <dbReference type="PROSITE" id="PS51154"/>
    </source>
</evidence>
<evidence type="ECO:0000313" key="2">
    <source>
        <dbReference type="Ensembl" id="ENSCSEP00000009127.1"/>
    </source>
</evidence>
<name>A0A3P8V3G9_CYNSE</name>
<dbReference type="CDD" id="cd02908">
    <property type="entry name" value="Macro_OAADPr_deacetylase"/>
    <property type="match status" value="1"/>
</dbReference>
<dbReference type="PANTHER" id="PTHR11106">
    <property type="entry name" value="GANGLIOSIDE INDUCED DIFFERENTIATION ASSOCIATED PROTEIN 2-RELATED"/>
    <property type="match status" value="1"/>
</dbReference>